<dbReference type="Proteomes" id="UP000019434">
    <property type="component" value="Chromosome"/>
</dbReference>
<organism evidence="4 5">
    <name type="scientific">Thermococcus nautili</name>
    <dbReference type="NCBI Taxonomy" id="195522"/>
    <lineage>
        <taxon>Archaea</taxon>
        <taxon>Methanobacteriati</taxon>
        <taxon>Methanobacteriota</taxon>
        <taxon>Thermococci</taxon>
        <taxon>Thermococcales</taxon>
        <taxon>Thermococcaceae</taxon>
        <taxon>Thermococcus</taxon>
    </lineage>
</organism>
<feature type="region of interest" description="Disordered" evidence="1">
    <location>
        <begin position="280"/>
        <end position="315"/>
    </location>
</feature>
<keyword evidence="2" id="KW-1133">Transmembrane helix</keyword>
<dbReference type="OrthoDB" id="96706at2157"/>
<dbReference type="KEGG" id="tnu:BD01_1248"/>
<dbReference type="AlphaFoldDB" id="W8NUB5"/>
<gene>
    <name evidence="4" type="ORF">BD01_1248</name>
</gene>
<evidence type="ECO:0000256" key="2">
    <source>
        <dbReference type="SAM" id="Phobius"/>
    </source>
</evidence>
<evidence type="ECO:0000259" key="3">
    <source>
        <dbReference type="Pfam" id="PF05763"/>
    </source>
</evidence>
<evidence type="ECO:0000313" key="5">
    <source>
        <dbReference type="Proteomes" id="UP000019434"/>
    </source>
</evidence>
<dbReference type="STRING" id="195522.BD01_1248"/>
<dbReference type="RefSeq" id="WP_051482172.1">
    <property type="nucleotide sequence ID" value="NZ_CP007264.1"/>
</dbReference>
<evidence type="ECO:0000313" key="4">
    <source>
        <dbReference type="EMBL" id="AHL22863.1"/>
    </source>
</evidence>
<keyword evidence="2" id="KW-0812">Transmembrane</keyword>
<accession>W8NUB5</accession>
<proteinExistence type="predicted"/>
<name>W8NUB5_9EURY</name>
<feature type="domain" description="DUF835" evidence="3">
    <location>
        <begin position="119"/>
        <end position="252"/>
    </location>
</feature>
<keyword evidence="2" id="KW-0472">Membrane</keyword>
<dbReference type="eggNOG" id="arCOG03799">
    <property type="taxonomic scope" value="Archaea"/>
</dbReference>
<feature type="transmembrane region" description="Helical" evidence="2">
    <location>
        <begin position="69"/>
        <end position="86"/>
    </location>
</feature>
<dbReference type="HOGENOM" id="CLU_076516_0_0_2"/>
<reference evidence="4 5" key="1">
    <citation type="submission" date="2014-02" db="EMBL/GenBank/DDBJ databases">
        <title>Genome Sequence of an Hyperthermophilic Archaeon, Thermococcus nautili 30-1, producing viral vesicles.</title>
        <authorList>
            <person name="Oberto J."/>
            <person name="Gaudin M."/>
            <person name="Cossu M."/>
            <person name="Gorlas A."/>
            <person name="Slesarev A."/>
            <person name="Marguet E."/>
            <person name="Forterre P."/>
        </authorList>
    </citation>
    <scope>NUCLEOTIDE SEQUENCE [LARGE SCALE GENOMIC DNA]</scope>
    <source>
        <strain evidence="4 5">30-1</strain>
    </source>
</reference>
<dbReference type="EMBL" id="CP007264">
    <property type="protein sequence ID" value="AHL22863.1"/>
    <property type="molecule type" value="Genomic_DNA"/>
</dbReference>
<feature type="compositionally biased region" description="Basic and acidic residues" evidence="1">
    <location>
        <begin position="295"/>
        <end position="315"/>
    </location>
</feature>
<protein>
    <recommendedName>
        <fullName evidence="3">DUF835 domain-containing protein</fullName>
    </recommendedName>
</protein>
<keyword evidence="5" id="KW-1185">Reference proteome</keyword>
<dbReference type="GeneID" id="82170927"/>
<evidence type="ECO:0000256" key="1">
    <source>
        <dbReference type="SAM" id="MobiDB-lite"/>
    </source>
</evidence>
<feature type="transmembrane region" description="Helical" evidence="2">
    <location>
        <begin position="40"/>
        <end position="63"/>
    </location>
</feature>
<dbReference type="InterPro" id="IPR008553">
    <property type="entry name" value="DUF835"/>
</dbReference>
<dbReference type="Pfam" id="PF05763">
    <property type="entry name" value="DUF835"/>
    <property type="match status" value="1"/>
</dbReference>
<feature type="transmembrane region" description="Helical" evidence="2">
    <location>
        <begin position="6"/>
        <end position="28"/>
    </location>
</feature>
<sequence>MGLGNLAPYFSGAMLIVIGIYGMVKSYWEWKGHDEPIRRLALTLMVSFALFGVIGGIAVFLTIAVDPEFWIAEAIVVTLGYLLLANESLSMLEKLRTPEKRHERRKVKCALPVAGIIKSRDDAITLLKAIDSYADLPLLVIGREHPEEWRNKTGVEPDDYIWLTRVEHKKAVSPSSLHVLSGKVIGFIRDNPGGVVYIEGIEYMLFYSDFKAVAKFLFSIRDAAMIESAHVLILANEDTLSPEQMAILKKEFEEIDVEKILEKLMGPALFGAIPSRKRRDFNASAEGSEEGSGAGEEKAEEARPLRREETAEEGR</sequence>